<accession>A0AC60NYE6</accession>
<comment type="caution">
    <text evidence="1">The sequence shown here is derived from an EMBL/GenBank/DDBJ whole genome shotgun (WGS) entry which is preliminary data.</text>
</comment>
<sequence>MRAETSTLDPALRGTLPRRRTARPGHVGIYMNPLESKRADQRAFEGAARRSYSRRHLVVIDSAVSPINRRTVTYPEEVHQRPVGLPRRSGSFDTGARLAEREKRSPRLLPRQRLDSERTQRSVRFVTGLKAVRENEWLVTPVTIGDARGTDASLR</sequence>
<name>A0AC60NYE6_IXOPE</name>
<proteinExistence type="predicted"/>
<evidence type="ECO:0000313" key="1">
    <source>
        <dbReference type="EMBL" id="KAG0412107.1"/>
    </source>
</evidence>
<protein>
    <submittedName>
        <fullName evidence="1">Uncharacterized protein</fullName>
    </submittedName>
</protein>
<keyword evidence="2" id="KW-1185">Reference proteome</keyword>
<dbReference type="EMBL" id="JABSTQ010011374">
    <property type="protein sequence ID" value="KAG0412107.1"/>
    <property type="molecule type" value="Genomic_DNA"/>
</dbReference>
<reference evidence="1 2" key="1">
    <citation type="journal article" date="2020" name="Cell">
        <title>Large-Scale Comparative Analyses of Tick Genomes Elucidate Their Genetic Diversity and Vector Capacities.</title>
        <authorList>
            <consortium name="Tick Genome and Microbiome Consortium (TIGMIC)"/>
            <person name="Jia N."/>
            <person name="Wang J."/>
            <person name="Shi W."/>
            <person name="Du L."/>
            <person name="Sun Y."/>
            <person name="Zhan W."/>
            <person name="Jiang J.F."/>
            <person name="Wang Q."/>
            <person name="Zhang B."/>
            <person name="Ji P."/>
            <person name="Bell-Sakyi L."/>
            <person name="Cui X.M."/>
            <person name="Yuan T.T."/>
            <person name="Jiang B.G."/>
            <person name="Yang W.F."/>
            <person name="Lam T.T."/>
            <person name="Chang Q.C."/>
            <person name="Ding S.J."/>
            <person name="Wang X.J."/>
            <person name="Zhu J.G."/>
            <person name="Ruan X.D."/>
            <person name="Zhao L."/>
            <person name="Wei J.T."/>
            <person name="Ye R.Z."/>
            <person name="Que T.C."/>
            <person name="Du C.H."/>
            <person name="Zhou Y.H."/>
            <person name="Cheng J.X."/>
            <person name="Dai P.F."/>
            <person name="Guo W.B."/>
            <person name="Han X.H."/>
            <person name="Huang E.J."/>
            <person name="Li L.F."/>
            <person name="Wei W."/>
            <person name="Gao Y.C."/>
            <person name="Liu J.Z."/>
            <person name="Shao H.Z."/>
            <person name="Wang X."/>
            <person name="Wang C.C."/>
            <person name="Yang T.C."/>
            <person name="Huo Q.B."/>
            <person name="Li W."/>
            <person name="Chen H.Y."/>
            <person name="Chen S.E."/>
            <person name="Zhou L.G."/>
            <person name="Ni X.B."/>
            <person name="Tian J.H."/>
            <person name="Sheng Y."/>
            <person name="Liu T."/>
            <person name="Pan Y.S."/>
            <person name="Xia L.Y."/>
            <person name="Li J."/>
            <person name="Zhao F."/>
            <person name="Cao W.C."/>
        </authorList>
    </citation>
    <scope>NUCLEOTIDE SEQUENCE [LARGE SCALE GENOMIC DNA]</scope>
    <source>
        <strain evidence="1">Iper-2018</strain>
    </source>
</reference>
<gene>
    <name evidence="1" type="ORF">HPB47_010746</name>
</gene>
<organism evidence="1 2">
    <name type="scientific">Ixodes persulcatus</name>
    <name type="common">Taiga tick</name>
    <dbReference type="NCBI Taxonomy" id="34615"/>
    <lineage>
        <taxon>Eukaryota</taxon>
        <taxon>Metazoa</taxon>
        <taxon>Ecdysozoa</taxon>
        <taxon>Arthropoda</taxon>
        <taxon>Chelicerata</taxon>
        <taxon>Arachnida</taxon>
        <taxon>Acari</taxon>
        <taxon>Parasitiformes</taxon>
        <taxon>Ixodida</taxon>
        <taxon>Ixodoidea</taxon>
        <taxon>Ixodidae</taxon>
        <taxon>Ixodinae</taxon>
        <taxon>Ixodes</taxon>
    </lineage>
</organism>
<evidence type="ECO:0000313" key="2">
    <source>
        <dbReference type="Proteomes" id="UP000805193"/>
    </source>
</evidence>
<dbReference type="Proteomes" id="UP000805193">
    <property type="component" value="Unassembled WGS sequence"/>
</dbReference>